<dbReference type="GO" id="GO:0031177">
    <property type="term" value="F:phosphopantetheine binding"/>
    <property type="evidence" value="ECO:0007669"/>
    <property type="project" value="InterPro"/>
</dbReference>
<protein>
    <submittedName>
        <fullName evidence="4">Thioester reductase</fullName>
    </submittedName>
</protein>
<evidence type="ECO:0000256" key="2">
    <source>
        <dbReference type="ARBA" id="ARBA00022553"/>
    </source>
</evidence>
<dbReference type="GO" id="GO:0043041">
    <property type="term" value="P:amino acid activation for nonribosomal peptide biosynthetic process"/>
    <property type="evidence" value="ECO:0007669"/>
    <property type="project" value="TreeGrafter"/>
</dbReference>
<dbReference type="InterPro" id="IPR020806">
    <property type="entry name" value="PKS_PP-bd"/>
</dbReference>
<keyword evidence="1" id="KW-0596">Phosphopantetheine</keyword>
<dbReference type="SMART" id="SM00823">
    <property type="entry name" value="PKS_PP"/>
    <property type="match status" value="1"/>
</dbReference>
<dbReference type="AlphaFoldDB" id="A0A2K9MF38"/>
<dbReference type="Gene3D" id="1.10.1200.10">
    <property type="entry name" value="ACP-like"/>
    <property type="match status" value="1"/>
</dbReference>
<evidence type="ECO:0000313" key="5">
    <source>
        <dbReference type="Proteomes" id="UP000234882"/>
    </source>
</evidence>
<dbReference type="InterPro" id="IPR025110">
    <property type="entry name" value="AMP-bd_C"/>
</dbReference>
<dbReference type="PROSITE" id="PS50075">
    <property type="entry name" value="CARRIER"/>
    <property type="match status" value="1"/>
</dbReference>
<dbReference type="Pfam" id="PF13193">
    <property type="entry name" value="AMP-binding_C"/>
    <property type="match status" value="1"/>
</dbReference>
<dbReference type="GO" id="GO:0005737">
    <property type="term" value="C:cytoplasm"/>
    <property type="evidence" value="ECO:0007669"/>
    <property type="project" value="TreeGrafter"/>
</dbReference>
<keyword evidence="2" id="KW-0597">Phosphoprotein</keyword>
<dbReference type="InterPro" id="IPR009081">
    <property type="entry name" value="PP-bd_ACP"/>
</dbReference>
<dbReference type="InterPro" id="IPR045851">
    <property type="entry name" value="AMP-bd_C_sf"/>
</dbReference>
<evidence type="ECO:0000313" key="4">
    <source>
        <dbReference type="EMBL" id="AUM74267.1"/>
    </source>
</evidence>
<organism evidence="4 5">
    <name type="scientific">Paracoccus jeotgali</name>
    <dbReference type="NCBI Taxonomy" id="2065379"/>
    <lineage>
        <taxon>Bacteria</taxon>
        <taxon>Pseudomonadati</taxon>
        <taxon>Pseudomonadota</taxon>
        <taxon>Alphaproteobacteria</taxon>
        <taxon>Rhodobacterales</taxon>
        <taxon>Paracoccaceae</taxon>
        <taxon>Paracoccus</taxon>
    </lineage>
</organism>
<accession>A0A2K9MF38</accession>
<dbReference type="EMBL" id="CP025583">
    <property type="protein sequence ID" value="AUM74267.1"/>
    <property type="molecule type" value="Genomic_DNA"/>
</dbReference>
<dbReference type="CDD" id="cd05930">
    <property type="entry name" value="A_NRPS"/>
    <property type="match status" value="1"/>
</dbReference>
<dbReference type="InterPro" id="IPR036736">
    <property type="entry name" value="ACP-like_sf"/>
</dbReference>
<dbReference type="Gene3D" id="3.40.50.12780">
    <property type="entry name" value="N-terminal domain of ligase-like"/>
    <property type="match status" value="1"/>
</dbReference>
<dbReference type="InterPro" id="IPR020459">
    <property type="entry name" value="AMP-binding"/>
</dbReference>
<dbReference type="PANTHER" id="PTHR45527">
    <property type="entry name" value="NONRIBOSOMAL PEPTIDE SYNTHETASE"/>
    <property type="match status" value="1"/>
</dbReference>
<dbReference type="KEGG" id="paru:CYR75_08275"/>
<dbReference type="SUPFAM" id="SSF56801">
    <property type="entry name" value="Acetyl-CoA synthetase-like"/>
    <property type="match status" value="1"/>
</dbReference>
<dbReference type="SUPFAM" id="SSF47336">
    <property type="entry name" value="ACP-like"/>
    <property type="match status" value="1"/>
</dbReference>
<feature type="domain" description="Carrier" evidence="3">
    <location>
        <begin position="541"/>
        <end position="616"/>
    </location>
</feature>
<name>A0A2K9MF38_9RHOB</name>
<dbReference type="NCBIfam" id="TIGR01733">
    <property type="entry name" value="AA-adenyl-dom"/>
    <property type="match status" value="1"/>
</dbReference>
<dbReference type="InterPro" id="IPR010071">
    <property type="entry name" value="AA_adenyl_dom"/>
</dbReference>
<dbReference type="InterPro" id="IPR042099">
    <property type="entry name" value="ANL_N_sf"/>
</dbReference>
<dbReference type="Pfam" id="PF00501">
    <property type="entry name" value="AMP-binding"/>
    <property type="match status" value="1"/>
</dbReference>
<evidence type="ECO:0000259" key="3">
    <source>
        <dbReference type="PROSITE" id="PS50075"/>
    </source>
</evidence>
<keyword evidence="5" id="KW-1185">Reference proteome</keyword>
<dbReference type="PRINTS" id="PR00154">
    <property type="entry name" value="AMPBINDING"/>
</dbReference>
<evidence type="ECO:0000256" key="1">
    <source>
        <dbReference type="ARBA" id="ARBA00022450"/>
    </source>
</evidence>
<dbReference type="InterPro" id="IPR020845">
    <property type="entry name" value="AMP-binding_CS"/>
</dbReference>
<reference evidence="5" key="1">
    <citation type="submission" date="2017-12" db="EMBL/GenBank/DDBJ databases">
        <title>Genomic analysis of Paracoccus sp. CBA4604.</title>
        <authorList>
            <person name="Roh S.W."/>
            <person name="Kim J.Y."/>
            <person name="Kim J.S."/>
        </authorList>
    </citation>
    <scope>NUCLEOTIDE SEQUENCE [LARGE SCALE GENOMIC DNA]</scope>
    <source>
        <strain evidence="5">CBA4604</strain>
    </source>
</reference>
<dbReference type="PROSITE" id="PS00455">
    <property type="entry name" value="AMP_BINDING"/>
    <property type="match status" value="1"/>
</dbReference>
<dbReference type="Gene3D" id="3.30.300.30">
    <property type="match status" value="1"/>
</dbReference>
<dbReference type="Proteomes" id="UP000234882">
    <property type="component" value="Chromosome"/>
</dbReference>
<dbReference type="InterPro" id="IPR000873">
    <property type="entry name" value="AMP-dep_synth/lig_dom"/>
</dbReference>
<proteinExistence type="predicted"/>
<dbReference type="Pfam" id="PF00550">
    <property type="entry name" value="PP-binding"/>
    <property type="match status" value="1"/>
</dbReference>
<dbReference type="GO" id="GO:0044550">
    <property type="term" value="P:secondary metabolite biosynthetic process"/>
    <property type="evidence" value="ECO:0007669"/>
    <property type="project" value="TreeGrafter"/>
</dbReference>
<sequence>MWVFDCRLQSVGLASWKMVLHETAATGLWRHSLYAPESTIIDNFNSQVVKRPEKIAVICGDRRLSYAQLAELSQRIGASLLAAGVTKGDRVAILSGRSIEAVAAQLGVLTIGAAFVPLDPASPGAVQSGILDAAGIHVILTHGDAAADAGKGRHIIDLQDIPAAPADLVWPQGPGPEDLAYVIFTSGSTGEPKGVMVPHRGVCRLVRGQDYAGFGPDQVILCMAAVGFDAIVIETYGAIMNGGTLVILPDAAPSLDRIEAAIRDHGVTFAFITAGLFHIIAEHRPALLAPLRQVCSCGDVLSETHVAQIRRRLPQLRLINGYGPAENTVATCFHTIGDDWTGGPVPIGRPLAHDRVFILDEDLRPLGPGEVGQIAVGGAGIALGYLGRPDVTAASFVHFEADGFSGKVYLTGDLAEMRPDGVFMFHGRMDRQVKINGQRVELDAVEHALRAEPAVEDAAVVARVRPDGSREILGFVKPQAGAGPEGQVAPILSRLRATLPAAAVPSQLMIRDAFPLSASGKVDRKRLAAEVEAMQPPSASPTADGIGAVIRATWAEVLGRPAEPADATFFDLGGTSLQLIAVHARLQQRLGRVFDIARLFEAPRIRDLEVLIAGAAPDFTAPAAALDPVAASRVRMSRARARRGALQ</sequence>
<gene>
    <name evidence="4" type="ORF">CYR75_08275</name>
</gene>
<dbReference type="PANTHER" id="PTHR45527:SF1">
    <property type="entry name" value="FATTY ACID SYNTHASE"/>
    <property type="match status" value="1"/>
</dbReference>